<keyword evidence="7" id="KW-1185">Reference proteome</keyword>
<dbReference type="CDD" id="cd13128">
    <property type="entry name" value="MATE_Wzx_like"/>
    <property type="match status" value="1"/>
</dbReference>
<evidence type="ECO:0000313" key="6">
    <source>
        <dbReference type="EMBL" id="MBE0459498.1"/>
    </source>
</evidence>
<feature type="transmembrane region" description="Helical" evidence="5">
    <location>
        <begin position="380"/>
        <end position="402"/>
    </location>
</feature>
<dbReference type="PANTHER" id="PTHR43424:SF1">
    <property type="entry name" value="LOCUS PUTATIVE PROTEIN 1-RELATED"/>
    <property type="match status" value="1"/>
</dbReference>
<reference evidence="6 7" key="1">
    <citation type="submission" date="2020-07" db="EMBL/GenBank/DDBJ databases">
        <title>Halophilic bacteria isolated from french cheeses.</title>
        <authorList>
            <person name="Kothe C.I."/>
            <person name="Farah-Kraiem B."/>
            <person name="Renault P."/>
            <person name="Dridi B."/>
        </authorList>
    </citation>
    <scope>NUCLEOTIDE SEQUENCE [LARGE SCALE GENOMIC DNA]</scope>
    <source>
        <strain evidence="6 7">FME14</strain>
    </source>
</reference>
<evidence type="ECO:0000256" key="2">
    <source>
        <dbReference type="ARBA" id="ARBA00022692"/>
    </source>
</evidence>
<feature type="transmembrane region" description="Helical" evidence="5">
    <location>
        <begin position="355"/>
        <end position="374"/>
    </location>
</feature>
<dbReference type="Pfam" id="PF01943">
    <property type="entry name" value="Polysacc_synt"/>
    <property type="match status" value="1"/>
</dbReference>
<feature type="transmembrane region" description="Helical" evidence="5">
    <location>
        <begin position="322"/>
        <end position="343"/>
    </location>
</feature>
<protein>
    <submittedName>
        <fullName evidence="6">Flippase</fullName>
    </submittedName>
</protein>
<sequence>MTSTRKALGNITWLFSEKIVTMGLSLLVSIILARYLSPSEFGKLNYLISFIAILAPFSALGLNALIVRELVNSKKDNGVILGTALLLRISGGIIAITLATVVIWSADLLITSNWLILAAIGGSFSSLLLFDFYFQSRVQSQYVVTTRLIVLVLSSLLKLTSVYFELSLAYFLTLVILEPISIGVLLFLFFNIKKENEIVFKFDFKYAKELLTQSKWLILSGFMAIVYLKVDQLMIGEMLGSEDLGVYSVAVRISEVWYFFPVAIVTSFYPKLLKSKITPSLYKHNLQRLCDILFWLGVSVALIMTLFSSPLINTLYGKGYSLASQILSIHIWAGVFMFLRALLSKWLIAEGLLKFSLLTHGIAAIVNVYLNYIWIPEYGINGAAWATLISCALSSYLVLWFNRKTIPMALIMTNTITFPYRVLKNKL</sequence>
<evidence type="ECO:0000256" key="4">
    <source>
        <dbReference type="ARBA" id="ARBA00023136"/>
    </source>
</evidence>
<feature type="transmembrane region" description="Helical" evidence="5">
    <location>
        <begin position="12"/>
        <end position="32"/>
    </location>
</feature>
<evidence type="ECO:0000256" key="3">
    <source>
        <dbReference type="ARBA" id="ARBA00022989"/>
    </source>
</evidence>
<feature type="transmembrane region" description="Helical" evidence="5">
    <location>
        <begin position="293"/>
        <end position="316"/>
    </location>
</feature>
<keyword evidence="2 5" id="KW-0812">Transmembrane</keyword>
<feature type="transmembrane region" description="Helical" evidence="5">
    <location>
        <begin position="170"/>
        <end position="190"/>
    </location>
</feature>
<gene>
    <name evidence="6" type="ORF">EI167_19065</name>
</gene>
<comment type="subcellular location">
    <subcellularLocation>
        <location evidence="1">Membrane</location>
        <topology evidence="1">Multi-pass membrane protein</topology>
    </subcellularLocation>
</comment>
<feature type="transmembrane region" description="Helical" evidence="5">
    <location>
        <begin position="256"/>
        <end position="273"/>
    </location>
</feature>
<evidence type="ECO:0000256" key="5">
    <source>
        <dbReference type="SAM" id="Phobius"/>
    </source>
</evidence>
<dbReference type="PANTHER" id="PTHR43424">
    <property type="entry name" value="LOCUS PUTATIVE PROTEIN 1-RELATED"/>
    <property type="match status" value="1"/>
</dbReference>
<feature type="transmembrane region" description="Helical" evidence="5">
    <location>
        <begin position="146"/>
        <end position="164"/>
    </location>
</feature>
<accession>A0ABR9FRN0</accession>
<feature type="transmembrane region" description="Helical" evidence="5">
    <location>
        <begin position="79"/>
        <end position="106"/>
    </location>
</feature>
<keyword evidence="3 5" id="KW-1133">Transmembrane helix</keyword>
<proteinExistence type="predicted"/>
<dbReference type="InterPro" id="IPR002797">
    <property type="entry name" value="Polysacc_synth"/>
</dbReference>
<dbReference type="InterPro" id="IPR052556">
    <property type="entry name" value="PolySynth_Transporter"/>
</dbReference>
<feature type="transmembrane region" description="Helical" evidence="5">
    <location>
        <begin position="210"/>
        <end position="228"/>
    </location>
</feature>
<feature type="transmembrane region" description="Helical" evidence="5">
    <location>
        <begin position="44"/>
        <end position="67"/>
    </location>
</feature>
<comment type="caution">
    <text evidence="6">The sequence shown here is derived from an EMBL/GenBank/DDBJ whole genome shotgun (WGS) entry which is preliminary data.</text>
</comment>
<organism evidence="6 7">
    <name type="scientific">Pseudoalteromonas prydzensis</name>
    <dbReference type="NCBI Taxonomy" id="182141"/>
    <lineage>
        <taxon>Bacteria</taxon>
        <taxon>Pseudomonadati</taxon>
        <taxon>Pseudomonadota</taxon>
        <taxon>Gammaproteobacteria</taxon>
        <taxon>Alteromonadales</taxon>
        <taxon>Pseudoalteromonadaceae</taxon>
        <taxon>Pseudoalteromonas</taxon>
    </lineage>
</organism>
<feature type="transmembrane region" description="Helical" evidence="5">
    <location>
        <begin position="112"/>
        <end position="134"/>
    </location>
</feature>
<evidence type="ECO:0000313" key="7">
    <source>
        <dbReference type="Proteomes" id="UP000707245"/>
    </source>
</evidence>
<dbReference type="Proteomes" id="UP000707245">
    <property type="component" value="Unassembled WGS sequence"/>
</dbReference>
<dbReference type="EMBL" id="RRZA01000084">
    <property type="protein sequence ID" value="MBE0459498.1"/>
    <property type="molecule type" value="Genomic_DNA"/>
</dbReference>
<name>A0ABR9FRN0_9GAMM</name>
<keyword evidence="4 5" id="KW-0472">Membrane</keyword>
<dbReference type="RefSeq" id="WP_192542884.1">
    <property type="nucleotide sequence ID" value="NZ_RRZA01000084.1"/>
</dbReference>
<evidence type="ECO:0000256" key="1">
    <source>
        <dbReference type="ARBA" id="ARBA00004141"/>
    </source>
</evidence>